<dbReference type="AlphaFoldDB" id="A0AAN3M9A9"/>
<reference evidence="1 2" key="1">
    <citation type="submission" date="2010-09" db="EMBL/GenBank/DDBJ databases">
        <authorList>
            <person name="Weinstock G."/>
            <person name="Sodergren E."/>
            <person name="Clifton S."/>
            <person name="Fulton L."/>
            <person name="Fulton B."/>
            <person name="Courtney L."/>
            <person name="Fronick C."/>
            <person name="Harrison M."/>
            <person name="Strong C."/>
            <person name="Farmer C."/>
            <person name="Delahaunty K."/>
            <person name="Markovic C."/>
            <person name="Hall O."/>
            <person name="Minx P."/>
            <person name="Tomlinson C."/>
            <person name="Mitreva M."/>
            <person name="Hou S."/>
            <person name="Chen J."/>
            <person name="Wollam A."/>
            <person name="Pepin K.H."/>
            <person name="Johnson M."/>
            <person name="Bhonagiri V."/>
            <person name="Zhang X."/>
            <person name="Suruliraj S."/>
            <person name="Warren W."/>
            <person name="Chinwalla A."/>
            <person name="Mardis E.R."/>
            <person name="Wilson R.K."/>
        </authorList>
    </citation>
    <scope>NUCLEOTIDE SEQUENCE [LARGE SCALE GENOMIC DNA]</scope>
    <source>
        <strain evidence="1 2">MS 85-1</strain>
    </source>
</reference>
<name>A0AAN3M9A9_ECOLX</name>
<dbReference type="EMBL" id="ADWQ01000012">
    <property type="protein sequence ID" value="EFU34995.1"/>
    <property type="molecule type" value="Genomic_DNA"/>
</dbReference>
<protein>
    <submittedName>
        <fullName evidence="1">Uncharacterized protein</fullName>
    </submittedName>
</protein>
<evidence type="ECO:0000313" key="2">
    <source>
        <dbReference type="Proteomes" id="UP000005056"/>
    </source>
</evidence>
<dbReference type="AntiFam" id="ANF00064">
    <property type="entry name" value="Unclear, Possibly translation of poorly localized IS Element IS621"/>
</dbReference>
<sequence>MALMTNAKLPDALRLSGLRSSCNILNFHAFVGRIRRSRRIRHEQIALCQQFGPRKI</sequence>
<proteinExistence type="predicted"/>
<evidence type="ECO:0000313" key="1">
    <source>
        <dbReference type="EMBL" id="EFU34995.1"/>
    </source>
</evidence>
<gene>
    <name evidence="1" type="ORF">HMPREF9350_03036</name>
</gene>
<comment type="caution">
    <text evidence="1">The sequence shown here is derived from an EMBL/GenBank/DDBJ whole genome shotgun (WGS) entry which is preliminary data.</text>
</comment>
<dbReference type="Proteomes" id="UP000005056">
    <property type="component" value="Unassembled WGS sequence"/>
</dbReference>
<accession>A0AAN3M9A9</accession>
<organism evidence="1 2">
    <name type="scientific">Escherichia coli MS 85-1</name>
    <dbReference type="NCBI Taxonomy" id="679202"/>
    <lineage>
        <taxon>Bacteria</taxon>
        <taxon>Pseudomonadati</taxon>
        <taxon>Pseudomonadota</taxon>
        <taxon>Gammaproteobacteria</taxon>
        <taxon>Enterobacterales</taxon>
        <taxon>Enterobacteriaceae</taxon>
        <taxon>Escherichia</taxon>
    </lineage>
</organism>